<dbReference type="EMBL" id="OZ034816">
    <property type="protein sequence ID" value="CAL1379300.1"/>
    <property type="molecule type" value="Genomic_DNA"/>
</dbReference>
<gene>
    <name evidence="1" type="ORF">LTRI10_LOCUS20829</name>
</gene>
<proteinExistence type="predicted"/>
<name>A0AAV2E179_9ROSI</name>
<organism evidence="1 2">
    <name type="scientific">Linum trigynum</name>
    <dbReference type="NCBI Taxonomy" id="586398"/>
    <lineage>
        <taxon>Eukaryota</taxon>
        <taxon>Viridiplantae</taxon>
        <taxon>Streptophyta</taxon>
        <taxon>Embryophyta</taxon>
        <taxon>Tracheophyta</taxon>
        <taxon>Spermatophyta</taxon>
        <taxon>Magnoliopsida</taxon>
        <taxon>eudicotyledons</taxon>
        <taxon>Gunneridae</taxon>
        <taxon>Pentapetalae</taxon>
        <taxon>rosids</taxon>
        <taxon>fabids</taxon>
        <taxon>Malpighiales</taxon>
        <taxon>Linaceae</taxon>
        <taxon>Linum</taxon>
    </lineage>
</organism>
<dbReference type="Proteomes" id="UP001497516">
    <property type="component" value="Chromosome 3"/>
</dbReference>
<reference evidence="1 2" key="1">
    <citation type="submission" date="2024-04" db="EMBL/GenBank/DDBJ databases">
        <authorList>
            <person name="Fracassetti M."/>
        </authorList>
    </citation>
    <scope>NUCLEOTIDE SEQUENCE [LARGE SCALE GENOMIC DNA]</scope>
</reference>
<protein>
    <submittedName>
        <fullName evidence="1">Uncharacterized protein</fullName>
    </submittedName>
</protein>
<sequence>MLICVTLHNMTIEEQQNEFGEEQVEMIEYETNPYFTLDPPDHDTLTLVEYMIRHNRIRNRERHHALKADFVKHLWIREGGGE</sequence>
<accession>A0AAV2E179</accession>
<evidence type="ECO:0000313" key="2">
    <source>
        <dbReference type="Proteomes" id="UP001497516"/>
    </source>
</evidence>
<keyword evidence="2" id="KW-1185">Reference proteome</keyword>
<dbReference type="AlphaFoldDB" id="A0AAV2E179"/>
<evidence type="ECO:0000313" key="1">
    <source>
        <dbReference type="EMBL" id="CAL1379300.1"/>
    </source>
</evidence>